<name>A0ABS2SQN7_9BACI</name>
<gene>
    <name evidence="3" type="ORF">JOC54_001049</name>
</gene>
<evidence type="ECO:0000256" key="1">
    <source>
        <dbReference type="SAM" id="Phobius"/>
    </source>
</evidence>
<feature type="transmembrane region" description="Helical" evidence="1">
    <location>
        <begin position="31"/>
        <end position="48"/>
    </location>
</feature>
<accession>A0ABS2SQN7</accession>
<dbReference type="InterPro" id="IPR006976">
    <property type="entry name" value="VanZ-like"/>
</dbReference>
<feature type="transmembrane region" description="Helical" evidence="1">
    <location>
        <begin position="6"/>
        <end position="24"/>
    </location>
</feature>
<organism evidence="3 4">
    <name type="scientific">Shouchella xiaoxiensis</name>
    <dbReference type="NCBI Taxonomy" id="766895"/>
    <lineage>
        <taxon>Bacteria</taxon>
        <taxon>Bacillati</taxon>
        <taxon>Bacillota</taxon>
        <taxon>Bacilli</taxon>
        <taxon>Bacillales</taxon>
        <taxon>Bacillaceae</taxon>
        <taxon>Shouchella</taxon>
    </lineage>
</organism>
<protein>
    <submittedName>
        <fullName evidence="3">Glycopeptide antibiotics resistance protein</fullName>
    </submittedName>
</protein>
<dbReference type="Pfam" id="PF04892">
    <property type="entry name" value="VanZ"/>
    <property type="match status" value="1"/>
</dbReference>
<dbReference type="PANTHER" id="PTHR36834">
    <property type="entry name" value="MEMBRANE PROTEIN-RELATED"/>
    <property type="match status" value="1"/>
</dbReference>
<proteinExistence type="predicted"/>
<evidence type="ECO:0000259" key="2">
    <source>
        <dbReference type="Pfam" id="PF04892"/>
    </source>
</evidence>
<keyword evidence="1" id="KW-0812">Transmembrane</keyword>
<dbReference type="EMBL" id="JAFBCV010000002">
    <property type="protein sequence ID" value="MBM7837818.1"/>
    <property type="molecule type" value="Genomic_DNA"/>
</dbReference>
<dbReference type="PANTHER" id="PTHR36834:SF1">
    <property type="entry name" value="INTEGRAL MEMBRANE PROTEIN"/>
    <property type="match status" value="1"/>
</dbReference>
<evidence type="ECO:0000313" key="3">
    <source>
        <dbReference type="EMBL" id="MBM7837818.1"/>
    </source>
</evidence>
<dbReference type="Proteomes" id="UP001179280">
    <property type="component" value="Unassembled WGS sequence"/>
</dbReference>
<keyword evidence="4" id="KW-1185">Reference proteome</keyword>
<feature type="transmembrane region" description="Helical" evidence="1">
    <location>
        <begin position="93"/>
        <end position="113"/>
    </location>
</feature>
<dbReference type="RefSeq" id="WP_204464893.1">
    <property type="nucleotide sequence ID" value="NZ_JAFBCV010000002.1"/>
</dbReference>
<comment type="caution">
    <text evidence="3">The sequence shown here is derived from an EMBL/GenBank/DDBJ whole genome shotgun (WGS) entry which is preliminary data.</text>
</comment>
<feature type="transmembrane region" description="Helical" evidence="1">
    <location>
        <begin position="120"/>
        <end position="147"/>
    </location>
</feature>
<reference evidence="3" key="1">
    <citation type="submission" date="2021-01" db="EMBL/GenBank/DDBJ databases">
        <title>Genomic Encyclopedia of Type Strains, Phase IV (KMG-IV): sequencing the most valuable type-strain genomes for metagenomic binning, comparative biology and taxonomic classification.</title>
        <authorList>
            <person name="Goeker M."/>
        </authorList>
    </citation>
    <scope>NUCLEOTIDE SEQUENCE</scope>
    <source>
        <strain evidence="3">DSM 21943</strain>
    </source>
</reference>
<feature type="domain" description="VanZ-like" evidence="2">
    <location>
        <begin position="56"/>
        <end position="167"/>
    </location>
</feature>
<evidence type="ECO:0000313" key="4">
    <source>
        <dbReference type="Proteomes" id="UP001179280"/>
    </source>
</evidence>
<sequence>MAETIIPASILLFLVLVLFFIYDLIRQKRGWLNRGLQIVFGFYLLRVVDETIGSIHLSPQETAINVQLIPFQFVGDIFSYEIGSFLFFNAIRISFYNVLLLAPLGVFLFLFGWRKGRRVLPLVFLVSLTIELLQLLLSAFGFIWPRVFDSDDLILNTAGGLVGFYSVKGVYHFIQRFR</sequence>
<keyword evidence="1" id="KW-1133">Transmembrane helix</keyword>
<feature type="transmembrane region" description="Helical" evidence="1">
    <location>
        <begin position="153"/>
        <end position="174"/>
    </location>
</feature>
<keyword evidence="1" id="KW-0472">Membrane</keyword>
<dbReference type="InterPro" id="IPR053150">
    <property type="entry name" value="Teicoplanin_resist-assoc"/>
</dbReference>